<dbReference type="InterPro" id="IPR014438">
    <property type="entry name" value="Glucan_biosyn_MdoG/MdoD"/>
</dbReference>
<dbReference type="PANTHER" id="PTHR30504:SF2">
    <property type="entry name" value="GLUCANS BIOSYNTHESIS PROTEIN G"/>
    <property type="match status" value="1"/>
</dbReference>
<evidence type="ECO:0000313" key="9">
    <source>
        <dbReference type="Proteomes" id="UP000586119"/>
    </source>
</evidence>
<dbReference type="InterPro" id="IPR007444">
    <property type="entry name" value="Glucan_biosyn_MdoG_C"/>
</dbReference>
<dbReference type="PANTHER" id="PTHR30504">
    <property type="entry name" value="GLUCANS BIOSYNTHESIS PROTEIN"/>
    <property type="match status" value="1"/>
</dbReference>
<reference evidence="8 9" key="1">
    <citation type="journal article" date="2015" name="Int. J. Syst. Evol. Microbiol.">
        <title>Halomonas salicampi sp. nov., a halotolerant and alkalitolerant bacterium isolated from a saltern soil.</title>
        <authorList>
            <person name="Lee J.C."/>
            <person name="Kim Y.S."/>
            <person name="Yun B.S."/>
            <person name="Whang K.S."/>
        </authorList>
    </citation>
    <scope>NUCLEOTIDE SEQUENCE [LARGE SCALE GENOMIC DNA]</scope>
    <source>
        <strain evidence="8 9">BH103</strain>
    </source>
</reference>
<gene>
    <name evidence="8" type="ORF">HZS81_01765</name>
</gene>
<dbReference type="GO" id="GO:0030288">
    <property type="term" value="C:outer membrane-bounded periplasmic space"/>
    <property type="evidence" value="ECO:0007669"/>
    <property type="project" value="TreeGrafter"/>
</dbReference>
<name>A0A7Z0LIG3_9GAMM</name>
<dbReference type="InterPro" id="IPR014718">
    <property type="entry name" value="GH-type_carb-bd"/>
</dbReference>
<dbReference type="GO" id="GO:0051274">
    <property type="term" value="P:beta-glucan biosynthetic process"/>
    <property type="evidence" value="ECO:0007669"/>
    <property type="project" value="TreeGrafter"/>
</dbReference>
<comment type="pathway">
    <text evidence="2">Glycan metabolism; osmoregulated periplasmic glucan (OPG) biosynthesis.</text>
</comment>
<comment type="caution">
    <text evidence="8">The sequence shown here is derived from an EMBL/GenBank/DDBJ whole genome shotgun (WGS) entry which is preliminary data.</text>
</comment>
<dbReference type="InterPro" id="IPR013783">
    <property type="entry name" value="Ig-like_fold"/>
</dbReference>
<keyword evidence="5" id="KW-0574">Periplasm</keyword>
<dbReference type="InterPro" id="IPR011013">
    <property type="entry name" value="Gal_mutarotase_sf_dom"/>
</dbReference>
<dbReference type="AlphaFoldDB" id="A0A7Z0LIG3"/>
<dbReference type="EMBL" id="JACCDF010000001">
    <property type="protein sequence ID" value="NYS59493.1"/>
    <property type="molecule type" value="Genomic_DNA"/>
</dbReference>
<feature type="signal peptide" evidence="6">
    <location>
        <begin position="1"/>
        <end position="18"/>
    </location>
</feature>
<evidence type="ECO:0000256" key="5">
    <source>
        <dbReference type="ARBA" id="ARBA00022764"/>
    </source>
</evidence>
<dbReference type="InterPro" id="IPR014756">
    <property type="entry name" value="Ig_E-set"/>
</dbReference>
<evidence type="ECO:0000256" key="6">
    <source>
        <dbReference type="SAM" id="SignalP"/>
    </source>
</evidence>
<evidence type="ECO:0000256" key="1">
    <source>
        <dbReference type="ARBA" id="ARBA00004418"/>
    </source>
</evidence>
<accession>A0A7Z0LIG3</accession>
<comment type="similarity">
    <text evidence="3">Belongs to the OpgD/OpgG family.</text>
</comment>
<dbReference type="PIRSF" id="PIRSF006281">
    <property type="entry name" value="MdoG"/>
    <property type="match status" value="1"/>
</dbReference>
<keyword evidence="4 6" id="KW-0732">Signal</keyword>
<sequence>MKRLLTLGWLIFSTTAIAEPSDAELGEWQDTIRKHAQTLAEAPYSPPNHTLPQALQSLDYDTYRQIRFDPTRAYWGDDSRFSLQLFHSGFLFPHPVELNLVEGDKATSLTFNPDDFIYEGKAAELETSDLQGAAHAGFRLHYPLNTSEYHDEFAVFLGASYFRLIGRDQVYGLSTRGLAIDTALASGEEFPAFREFWLFTPEADDTAVHVMALLDSPSLSGAYHFRLEPGHQTQVDVDATLYARDDVTKLGIAPLTSMFAYGDISHNRPDDMRPRVHDSNGLLLKTSRGEWIWRPLNNPRRVRVSAFLDANPQGFGLMQRERSFDRYLDTEAQYHRRPSQWVTPQGDWGKGHVELVELPSPDETHDNIVAYWVSETPLRAGESLPLRYQIQTRHQAPTAPLLAQVIRTRQGNAAVPGEADSQSAGQRQWVVDFAGGELARLSADQPVRLRLDAPDNAVTLPQVKALPDNTWRATFRVKPTVSPVDVRLALTLHGETISETWSYVIDPLPKRGDEDA</sequence>
<keyword evidence="9" id="KW-1185">Reference proteome</keyword>
<dbReference type="GO" id="GO:0003824">
    <property type="term" value="F:catalytic activity"/>
    <property type="evidence" value="ECO:0007669"/>
    <property type="project" value="InterPro"/>
</dbReference>
<dbReference type="UniPathway" id="UPA00637"/>
<protein>
    <submittedName>
        <fullName evidence="8">Glucan biosynthesis protein</fullName>
    </submittedName>
</protein>
<feature type="chain" id="PRO_5031275027" evidence="6">
    <location>
        <begin position="19"/>
        <end position="516"/>
    </location>
</feature>
<evidence type="ECO:0000256" key="4">
    <source>
        <dbReference type="ARBA" id="ARBA00022729"/>
    </source>
</evidence>
<dbReference type="Pfam" id="PF04349">
    <property type="entry name" value="MdoG"/>
    <property type="match status" value="1"/>
</dbReference>
<evidence type="ECO:0000313" key="8">
    <source>
        <dbReference type="EMBL" id="NYS59493.1"/>
    </source>
</evidence>
<organism evidence="8 9">
    <name type="scientific">Vreelandella salicampi</name>
    <dbReference type="NCBI Taxonomy" id="1449798"/>
    <lineage>
        <taxon>Bacteria</taxon>
        <taxon>Pseudomonadati</taxon>
        <taxon>Pseudomonadota</taxon>
        <taxon>Gammaproteobacteria</taxon>
        <taxon>Oceanospirillales</taxon>
        <taxon>Halomonadaceae</taxon>
        <taxon>Vreelandella</taxon>
    </lineage>
</organism>
<dbReference type="SUPFAM" id="SSF74650">
    <property type="entry name" value="Galactose mutarotase-like"/>
    <property type="match status" value="1"/>
</dbReference>
<proteinExistence type="inferred from homology"/>
<dbReference type="GO" id="GO:0030246">
    <property type="term" value="F:carbohydrate binding"/>
    <property type="evidence" value="ECO:0007669"/>
    <property type="project" value="InterPro"/>
</dbReference>
<dbReference type="FunFam" id="2.70.98.10:FF:000001">
    <property type="entry name" value="Glucans biosynthesis protein G"/>
    <property type="match status" value="1"/>
</dbReference>
<evidence type="ECO:0000256" key="2">
    <source>
        <dbReference type="ARBA" id="ARBA00005001"/>
    </source>
</evidence>
<evidence type="ECO:0000256" key="3">
    <source>
        <dbReference type="ARBA" id="ARBA00009284"/>
    </source>
</evidence>
<dbReference type="SUPFAM" id="SSF81296">
    <property type="entry name" value="E set domains"/>
    <property type="match status" value="1"/>
</dbReference>
<comment type="subcellular location">
    <subcellularLocation>
        <location evidence="1">Periplasm</location>
    </subcellularLocation>
</comment>
<evidence type="ECO:0000259" key="7">
    <source>
        <dbReference type="Pfam" id="PF04349"/>
    </source>
</evidence>
<feature type="domain" description="Glucan biosynthesis periplasmic MdoG C-terminal" evidence="7">
    <location>
        <begin position="30"/>
        <end position="504"/>
    </location>
</feature>
<dbReference type="Gene3D" id="2.60.40.10">
    <property type="entry name" value="Immunoglobulins"/>
    <property type="match status" value="1"/>
</dbReference>
<dbReference type="Proteomes" id="UP000586119">
    <property type="component" value="Unassembled WGS sequence"/>
</dbReference>
<dbReference type="Gene3D" id="2.70.98.10">
    <property type="match status" value="1"/>
</dbReference>